<comment type="caution">
    <text evidence="2">The sequence shown here is derived from an EMBL/GenBank/DDBJ whole genome shotgun (WGS) entry which is preliminary data.</text>
</comment>
<dbReference type="AlphaFoldDB" id="A0AAU9MDW1"/>
<dbReference type="Proteomes" id="UP001157418">
    <property type="component" value="Unassembled WGS sequence"/>
</dbReference>
<reference evidence="2 3" key="1">
    <citation type="submission" date="2022-01" db="EMBL/GenBank/DDBJ databases">
        <authorList>
            <person name="Xiong W."/>
            <person name="Schranz E."/>
        </authorList>
    </citation>
    <scope>NUCLEOTIDE SEQUENCE [LARGE SCALE GENOMIC DNA]</scope>
</reference>
<accession>A0AAU9MDW1</accession>
<evidence type="ECO:0000313" key="2">
    <source>
        <dbReference type="EMBL" id="CAH1424717.1"/>
    </source>
</evidence>
<protein>
    <recommendedName>
        <fullName evidence="4">No apical meristem-associated C-terminal domain-containing protein</fullName>
    </recommendedName>
</protein>
<dbReference type="EMBL" id="CAKMRJ010001854">
    <property type="protein sequence ID" value="CAH1424717.1"/>
    <property type="molecule type" value="Genomic_DNA"/>
</dbReference>
<evidence type="ECO:0000313" key="3">
    <source>
        <dbReference type="Proteomes" id="UP001157418"/>
    </source>
</evidence>
<keyword evidence="3" id="KW-1185">Reference proteome</keyword>
<evidence type="ECO:0008006" key="4">
    <source>
        <dbReference type="Google" id="ProtNLM"/>
    </source>
</evidence>
<sequence length="141" mass="16282">MITHEYEVGDEESGGNTKRSKSTEEGDYCVQSNTEGANIGGSIIKHPTGRDTAKRKEKGKSSNEIIEELRAMRLSRDSEVEIMRKILEMDQQKVQQREKKMDERELTKMQLVHLNTLLQKEPLASDEENMKRFLMSKFYGN</sequence>
<organism evidence="2 3">
    <name type="scientific">Lactuca virosa</name>
    <dbReference type="NCBI Taxonomy" id="75947"/>
    <lineage>
        <taxon>Eukaryota</taxon>
        <taxon>Viridiplantae</taxon>
        <taxon>Streptophyta</taxon>
        <taxon>Embryophyta</taxon>
        <taxon>Tracheophyta</taxon>
        <taxon>Spermatophyta</taxon>
        <taxon>Magnoliopsida</taxon>
        <taxon>eudicotyledons</taxon>
        <taxon>Gunneridae</taxon>
        <taxon>Pentapetalae</taxon>
        <taxon>asterids</taxon>
        <taxon>campanulids</taxon>
        <taxon>Asterales</taxon>
        <taxon>Asteraceae</taxon>
        <taxon>Cichorioideae</taxon>
        <taxon>Cichorieae</taxon>
        <taxon>Lactucinae</taxon>
        <taxon>Lactuca</taxon>
    </lineage>
</organism>
<proteinExistence type="predicted"/>
<evidence type="ECO:0000256" key="1">
    <source>
        <dbReference type="SAM" id="MobiDB-lite"/>
    </source>
</evidence>
<gene>
    <name evidence="2" type="ORF">LVIROSA_LOCUS11904</name>
</gene>
<feature type="region of interest" description="Disordered" evidence="1">
    <location>
        <begin position="1"/>
        <end position="63"/>
    </location>
</feature>
<name>A0AAU9MDW1_9ASTR</name>